<dbReference type="OMA" id="ATCTQMT"/>
<gene>
    <name evidence="1" type="ORF">PPERSA_01759</name>
</gene>
<dbReference type="PANTHER" id="PTHR22599">
    <property type="entry name" value="MPS ONE BINDER KINASE ACTIVATOR-LIKE MOB"/>
    <property type="match status" value="1"/>
</dbReference>
<sequence length="186" mass="21698">MTYGLGSDPSDIQKIIEPPENTDINVWQYEHLRQFILELNLLVTQLKGECTSQSCPKMKASDDWLYVCAAHQQAQECSAIDYMIHNLDQSTSILQNVKNYSSRVSIPQAAVQNLTPIVRRLYRLFSHTYFNHKQIFEEFENEMYLCSRFTEYATKFKMMPSNLLTIPSQVLKISEPYGEQQQQQDQ</sequence>
<dbReference type="Pfam" id="PF03637">
    <property type="entry name" value="Mob1_phocein"/>
    <property type="match status" value="1"/>
</dbReference>
<proteinExistence type="predicted"/>
<dbReference type="EMBL" id="LDAU01000066">
    <property type="protein sequence ID" value="KRX08298.1"/>
    <property type="molecule type" value="Genomic_DNA"/>
</dbReference>
<evidence type="ECO:0000313" key="2">
    <source>
        <dbReference type="Proteomes" id="UP000054937"/>
    </source>
</evidence>
<dbReference type="InterPro" id="IPR005301">
    <property type="entry name" value="MOB_kinase_act_fam"/>
</dbReference>
<comment type="caution">
    <text evidence="1">The sequence shown here is derived from an EMBL/GenBank/DDBJ whole genome shotgun (WGS) entry which is preliminary data.</text>
</comment>
<keyword evidence="2" id="KW-1185">Reference proteome</keyword>
<reference evidence="1 2" key="1">
    <citation type="journal article" date="2015" name="Sci. Rep.">
        <title>Genome of the facultative scuticociliatosis pathogen Pseudocohnilembus persalinus provides insight into its virulence through horizontal gene transfer.</title>
        <authorList>
            <person name="Xiong J."/>
            <person name="Wang G."/>
            <person name="Cheng J."/>
            <person name="Tian M."/>
            <person name="Pan X."/>
            <person name="Warren A."/>
            <person name="Jiang C."/>
            <person name="Yuan D."/>
            <person name="Miao W."/>
        </authorList>
    </citation>
    <scope>NUCLEOTIDE SEQUENCE [LARGE SCALE GENOMIC DNA]</scope>
    <source>
        <strain evidence="1">36N120E</strain>
    </source>
</reference>
<accession>A0A0V0R1V6</accession>
<dbReference type="InParanoid" id="A0A0V0R1V6"/>
<organism evidence="1 2">
    <name type="scientific">Pseudocohnilembus persalinus</name>
    <name type="common">Ciliate</name>
    <dbReference type="NCBI Taxonomy" id="266149"/>
    <lineage>
        <taxon>Eukaryota</taxon>
        <taxon>Sar</taxon>
        <taxon>Alveolata</taxon>
        <taxon>Ciliophora</taxon>
        <taxon>Intramacronucleata</taxon>
        <taxon>Oligohymenophorea</taxon>
        <taxon>Scuticociliatia</taxon>
        <taxon>Philasterida</taxon>
        <taxon>Pseudocohnilembidae</taxon>
        <taxon>Pseudocohnilembus</taxon>
    </lineage>
</organism>
<dbReference type="OrthoDB" id="184876at2759"/>
<dbReference type="AlphaFoldDB" id="A0A0V0R1V6"/>
<dbReference type="SMART" id="SM01388">
    <property type="entry name" value="Mob1_phocein"/>
    <property type="match status" value="1"/>
</dbReference>
<dbReference type="Proteomes" id="UP000054937">
    <property type="component" value="Unassembled WGS sequence"/>
</dbReference>
<dbReference type="Gene3D" id="1.20.140.30">
    <property type="entry name" value="MOB kinase activator"/>
    <property type="match status" value="1"/>
</dbReference>
<name>A0A0V0R1V6_PSEPJ</name>
<protein>
    <submittedName>
        <fullName evidence="1">Mob1/phocein</fullName>
    </submittedName>
</protein>
<dbReference type="SUPFAM" id="SSF101152">
    <property type="entry name" value="Mob1/phocein"/>
    <property type="match status" value="1"/>
</dbReference>
<dbReference type="InterPro" id="IPR036703">
    <property type="entry name" value="MOB_kinase_act_sf"/>
</dbReference>
<evidence type="ECO:0000313" key="1">
    <source>
        <dbReference type="EMBL" id="KRX08298.1"/>
    </source>
</evidence>